<dbReference type="Pfam" id="PF20659">
    <property type="entry name" value="MS_C"/>
    <property type="match status" value="1"/>
</dbReference>
<dbReference type="GO" id="GO:0006097">
    <property type="term" value="P:glyoxylate cycle"/>
    <property type="evidence" value="ECO:0007669"/>
    <property type="project" value="UniProtKB-KW"/>
</dbReference>
<dbReference type="EC" id="2.3.3.9" evidence="2"/>
<protein>
    <recommendedName>
        <fullName evidence="2">malate synthase</fullName>
        <ecNumber evidence="2">2.3.3.9</ecNumber>
    </recommendedName>
</protein>
<accession>W4LUA2</accession>
<dbReference type="Pfam" id="PF01274">
    <property type="entry name" value="MS_TIM-barrel"/>
    <property type="match status" value="1"/>
</dbReference>
<dbReference type="Gene3D" id="3.20.20.360">
    <property type="entry name" value="Malate synthase, domain 3"/>
    <property type="match status" value="1"/>
</dbReference>
<dbReference type="InterPro" id="IPR044856">
    <property type="entry name" value="Malate_synth_C_sf"/>
</dbReference>
<keyword evidence="5" id="KW-0808">Transferase</keyword>
<proteinExistence type="inferred from homology"/>
<dbReference type="PANTHER" id="PTHR42902:SF1">
    <property type="entry name" value="MALATE SYNTHASE 1-RELATED"/>
    <property type="match status" value="1"/>
</dbReference>
<evidence type="ECO:0000259" key="9">
    <source>
        <dbReference type="Pfam" id="PF20659"/>
    </source>
</evidence>
<reference evidence="10 11" key="1">
    <citation type="journal article" date="2014" name="Nature">
        <title>An environmental bacterial taxon with a large and distinct metabolic repertoire.</title>
        <authorList>
            <person name="Wilson M.C."/>
            <person name="Mori T."/>
            <person name="Ruckert C."/>
            <person name="Uria A.R."/>
            <person name="Helf M.J."/>
            <person name="Takada K."/>
            <person name="Gernert C."/>
            <person name="Steffens U.A."/>
            <person name="Heycke N."/>
            <person name="Schmitt S."/>
            <person name="Rinke C."/>
            <person name="Helfrich E.J."/>
            <person name="Brachmann A.O."/>
            <person name="Gurgui C."/>
            <person name="Wakimoto T."/>
            <person name="Kracht M."/>
            <person name="Crusemann M."/>
            <person name="Hentschel U."/>
            <person name="Abe I."/>
            <person name="Matsunaga S."/>
            <person name="Kalinowski J."/>
            <person name="Takeyama H."/>
            <person name="Piel J."/>
        </authorList>
    </citation>
    <scope>NUCLEOTIDE SEQUENCE [LARGE SCALE GENOMIC DNA]</scope>
    <source>
        <strain evidence="11">TSY1</strain>
    </source>
</reference>
<dbReference type="SUPFAM" id="SSF51645">
    <property type="entry name" value="Malate synthase G"/>
    <property type="match status" value="1"/>
</dbReference>
<evidence type="ECO:0000256" key="5">
    <source>
        <dbReference type="ARBA" id="ARBA00022679"/>
    </source>
</evidence>
<feature type="domain" description="Malate synthase C-terminal" evidence="9">
    <location>
        <begin position="415"/>
        <end position="519"/>
    </location>
</feature>
<feature type="domain" description="Malate synthase TIM barrel" evidence="8">
    <location>
        <begin position="164"/>
        <end position="382"/>
    </location>
</feature>
<feature type="active site" description="Proton donor" evidence="7">
    <location>
        <position position="456"/>
    </location>
</feature>
<evidence type="ECO:0000259" key="8">
    <source>
        <dbReference type="Pfam" id="PF01274"/>
    </source>
</evidence>
<comment type="caution">
    <text evidence="10">The sequence shown here is derived from an EMBL/GenBank/DDBJ whole genome shotgun (WGS) entry which is preliminary data.</text>
</comment>
<dbReference type="InterPro" id="IPR001465">
    <property type="entry name" value="Malate_synthase_TIM"/>
</dbReference>
<evidence type="ECO:0000256" key="6">
    <source>
        <dbReference type="ARBA" id="ARBA00047918"/>
    </source>
</evidence>
<evidence type="ECO:0000256" key="2">
    <source>
        <dbReference type="ARBA" id="ARBA00012636"/>
    </source>
</evidence>
<name>W4LUA2_ENTF1</name>
<dbReference type="HOGENOM" id="CLU_018928_3_0_7"/>
<evidence type="ECO:0000256" key="3">
    <source>
        <dbReference type="ARBA" id="ARBA00022435"/>
    </source>
</evidence>
<keyword evidence="3" id="KW-0329">Glyoxylate bypass</keyword>
<dbReference type="EMBL" id="AZHW01000211">
    <property type="protein sequence ID" value="ETX01639.1"/>
    <property type="molecule type" value="Genomic_DNA"/>
</dbReference>
<keyword evidence="11" id="KW-1185">Reference proteome</keyword>
<sequence length="565" mass="63070">MSNRVQYAPVEGANELLTADFLTYLVAMHDQFTSRIHSLREKRLEMLRQAHEEGRLPTHPPVSEINTGDWQVEAVPEDLKRPGIEISGPASITPMFINALNPAADGNRAEGDLDDDEDSAAHRFIDTLQATRNRLGAVERTLTYTDAARGRDYRIAEGDIPFFMHRERGLHLDEPEVTVDGVPIPASTLGTALTLYYPGRAQAERGQGIYFYLPKLESADECALYRDFFDASRDALPFLKDAVIKAIPLIESLPAAFQMEEMLYALGPYAAGLNAARWDFKASVFEYIMTDPNSVWPDRFGVDIKTTDFLATIFRRLVAICLKRGAVPIGGMATPLPSRDPHVNEVAAEGIRADKQWEAEQGFVRGWVAHIFHMSAAAEPFKTLRGSGWQPAPEMADPANYPIAIQVPKGPISLEGTRRNARMVIEYVEGWLNGRGAKGIDSLAGKPGIHPALMEDLATGRMSVAQIAQRILHRVADSEDPSHIHDFPFVKQLLLEETDDILAQLKTTVQDEQDRHAYAQAEVRYRKAYKVALHWIRNYTELNFRSLGSYTRDDLEAIATADDAF</sequence>
<comment type="catalytic activity">
    <reaction evidence="6">
        <text>glyoxylate + acetyl-CoA + H2O = (S)-malate + CoA + H(+)</text>
        <dbReference type="Rhea" id="RHEA:18181"/>
        <dbReference type="ChEBI" id="CHEBI:15377"/>
        <dbReference type="ChEBI" id="CHEBI:15378"/>
        <dbReference type="ChEBI" id="CHEBI:15589"/>
        <dbReference type="ChEBI" id="CHEBI:36655"/>
        <dbReference type="ChEBI" id="CHEBI:57287"/>
        <dbReference type="ChEBI" id="CHEBI:57288"/>
        <dbReference type="EC" id="2.3.3.9"/>
    </reaction>
</comment>
<dbReference type="Proteomes" id="UP000019141">
    <property type="component" value="Unassembled WGS sequence"/>
</dbReference>
<dbReference type="GO" id="GO:0004474">
    <property type="term" value="F:malate synthase activity"/>
    <property type="evidence" value="ECO:0007669"/>
    <property type="project" value="UniProtKB-EC"/>
</dbReference>
<dbReference type="PANTHER" id="PTHR42902">
    <property type="entry name" value="MALATE SYNTHASE"/>
    <property type="match status" value="1"/>
</dbReference>
<feature type="active site" description="Proton acceptor" evidence="7">
    <location>
        <position position="166"/>
    </location>
</feature>
<gene>
    <name evidence="10" type="ORF">ETSY1_06660</name>
</gene>
<dbReference type="InterPro" id="IPR011076">
    <property type="entry name" value="Malate_synth_sf"/>
</dbReference>
<dbReference type="GO" id="GO:0006099">
    <property type="term" value="P:tricarboxylic acid cycle"/>
    <property type="evidence" value="ECO:0007669"/>
    <property type="project" value="UniProtKB-KW"/>
</dbReference>
<keyword evidence="4" id="KW-0816">Tricarboxylic acid cycle</keyword>
<dbReference type="GO" id="GO:0005737">
    <property type="term" value="C:cytoplasm"/>
    <property type="evidence" value="ECO:0007669"/>
    <property type="project" value="TreeGrafter"/>
</dbReference>
<evidence type="ECO:0000313" key="11">
    <source>
        <dbReference type="Proteomes" id="UP000019141"/>
    </source>
</evidence>
<evidence type="ECO:0000256" key="7">
    <source>
        <dbReference type="PIRSR" id="PIRSR601465-50"/>
    </source>
</evidence>
<evidence type="ECO:0000313" key="10">
    <source>
        <dbReference type="EMBL" id="ETX01639.1"/>
    </source>
</evidence>
<dbReference type="InterPro" id="IPR006252">
    <property type="entry name" value="Malate_synthA"/>
</dbReference>
<dbReference type="InterPro" id="IPR046363">
    <property type="entry name" value="MS_N_TIM-barrel_dom"/>
</dbReference>
<evidence type="ECO:0000256" key="1">
    <source>
        <dbReference type="ARBA" id="ARBA00006394"/>
    </source>
</evidence>
<comment type="similarity">
    <text evidence="1">Belongs to the malate synthase family.</text>
</comment>
<organism evidence="10 11">
    <name type="scientific">Entotheonella factor</name>
    <dbReference type="NCBI Taxonomy" id="1429438"/>
    <lineage>
        <taxon>Bacteria</taxon>
        <taxon>Pseudomonadati</taxon>
        <taxon>Nitrospinota/Tectimicrobiota group</taxon>
        <taxon>Candidatus Tectimicrobiota</taxon>
        <taxon>Candidatus Entotheonellia</taxon>
        <taxon>Candidatus Entotheonellales</taxon>
        <taxon>Candidatus Entotheonellaceae</taxon>
        <taxon>Candidatus Entotheonella</taxon>
    </lineage>
</organism>
<evidence type="ECO:0000256" key="4">
    <source>
        <dbReference type="ARBA" id="ARBA00022532"/>
    </source>
</evidence>
<dbReference type="Gene3D" id="1.20.1220.12">
    <property type="entry name" value="Malate synthase, domain III"/>
    <property type="match status" value="1"/>
</dbReference>
<dbReference type="AlphaFoldDB" id="W4LUA2"/>
<dbReference type="InterPro" id="IPR048355">
    <property type="entry name" value="MS_C"/>
</dbReference>